<proteinExistence type="predicted"/>
<dbReference type="Pfam" id="PF03860">
    <property type="entry name" value="Csp"/>
    <property type="match status" value="1"/>
</dbReference>
<dbReference type="PANTHER" id="PTHR37310">
    <property type="entry name" value="CYTOPLASMIC PROTEIN-RELATED"/>
    <property type="match status" value="1"/>
</dbReference>
<name>H8GPR6_METAL</name>
<protein>
    <recommendedName>
        <fullName evidence="3">Ferredoxin</fullName>
    </recommendedName>
</protein>
<evidence type="ECO:0000313" key="1">
    <source>
        <dbReference type="EMBL" id="EIC28528.1"/>
    </source>
</evidence>
<dbReference type="EMBL" id="CM001475">
    <property type="protein sequence ID" value="EIC28528.1"/>
    <property type="molecule type" value="Genomic_DNA"/>
</dbReference>
<dbReference type="HOGENOM" id="CLU_142273_0_0_6"/>
<gene>
    <name evidence="1" type="ORF">Metal_0689</name>
</gene>
<organism evidence="1 2">
    <name type="scientific">Methylomicrobium album BG8</name>
    <dbReference type="NCBI Taxonomy" id="686340"/>
    <lineage>
        <taxon>Bacteria</taxon>
        <taxon>Pseudomonadati</taxon>
        <taxon>Pseudomonadota</taxon>
        <taxon>Gammaproteobacteria</taxon>
        <taxon>Methylococcales</taxon>
        <taxon>Methylococcaceae</taxon>
        <taxon>Methylomicrobium</taxon>
    </lineage>
</organism>
<evidence type="ECO:0000313" key="2">
    <source>
        <dbReference type="Proteomes" id="UP000005090"/>
    </source>
</evidence>
<dbReference type="CDD" id="cd08026">
    <property type="entry name" value="DUF326"/>
    <property type="match status" value="1"/>
</dbReference>
<dbReference type="InterPro" id="IPR044543">
    <property type="entry name" value="YHJQ-like"/>
</dbReference>
<sequence length="125" mass="13840">MYTPQTEPQKTSTAAFQSMQPCIDNCNRCAQTCLQTAMNQCLEMGGRHVEPEHFRLMICCAEICRLSANFMLSSSPFHTRTCEVCAEICEACAKDCASIGDMDECVSICRECAESCKQMASMATH</sequence>
<dbReference type="AlphaFoldDB" id="H8GPR6"/>
<reference evidence="1 2" key="1">
    <citation type="journal article" date="2013" name="Genome Announc.">
        <title>Genome Sequence of the Obligate Gammaproteobacterial Methanotroph Methylomicrobium album Strain BG8.</title>
        <authorList>
            <person name="Kits K.D."/>
            <person name="Kalyuzhnaya M.G."/>
            <person name="Klotz M.G."/>
            <person name="Jetten M.S."/>
            <person name="Op den Camp H.J."/>
            <person name="Vuilleumier S."/>
            <person name="Bringel F."/>
            <person name="Dispirito A.A."/>
            <person name="Murrell J.C."/>
            <person name="Bruce D."/>
            <person name="Cheng J.F."/>
            <person name="Copeland A."/>
            <person name="Goodwin L."/>
            <person name="Hauser L."/>
            <person name="Lajus A."/>
            <person name="Land M.L."/>
            <person name="Lapidus A."/>
            <person name="Lucas S."/>
            <person name="Medigue C."/>
            <person name="Pitluck S."/>
            <person name="Woyke T."/>
            <person name="Zeytun A."/>
            <person name="Stein L.Y."/>
        </authorList>
    </citation>
    <scope>NUCLEOTIDE SEQUENCE [LARGE SCALE GENOMIC DNA]</scope>
    <source>
        <strain evidence="1 2">BG8</strain>
    </source>
</reference>
<dbReference type="eggNOG" id="ENOG5030Q5M">
    <property type="taxonomic scope" value="Bacteria"/>
</dbReference>
<dbReference type="Proteomes" id="UP000005090">
    <property type="component" value="Chromosome"/>
</dbReference>
<dbReference type="PANTHER" id="PTHR37310:SF1">
    <property type="entry name" value="CYTOPLASMIC PROTEIN"/>
    <property type="match status" value="1"/>
</dbReference>
<accession>H8GPR6</accession>
<dbReference type="Gene3D" id="1.20.1270.360">
    <property type="match status" value="1"/>
</dbReference>
<dbReference type="STRING" id="686340.Metal_0689"/>
<keyword evidence="2" id="KW-1185">Reference proteome</keyword>
<dbReference type="InterPro" id="IPR005560">
    <property type="entry name" value="Csp_YhjQ"/>
</dbReference>
<evidence type="ECO:0008006" key="3">
    <source>
        <dbReference type="Google" id="ProtNLM"/>
    </source>
</evidence>